<reference evidence="2" key="1">
    <citation type="submission" date="2020-04" db="EMBL/GenBank/DDBJ databases">
        <authorList>
            <person name="Sombolestani A."/>
        </authorList>
    </citation>
    <scope>NUCLEOTIDE SEQUENCE</scope>
    <source>
        <strain evidence="2">R71697</strain>
    </source>
</reference>
<keyword evidence="1" id="KW-0812">Transmembrane</keyword>
<dbReference type="Proteomes" id="UP000661006">
    <property type="component" value="Unassembled WGS sequence"/>
</dbReference>
<reference evidence="2" key="2">
    <citation type="submission" date="2020-11" db="EMBL/GenBank/DDBJ databases">
        <title>Description of novel Gluconobacter species.</title>
        <authorList>
            <person name="Cleenwerck I."/>
            <person name="Cnockaert M."/>
            <person name="Borremans W."/>
            <person name="Wieme A.D."/>
            <person name="De Vuyst L."/>
            <person name="Vandamme P."/>
        </authorList>
    </citation>
    <scope>NUCLEOTIDE SEQUENCE</scope>
    <source>
        <strain evidence="2">R71697</strain>
    </source>
</reference>
<accession>A0A9Q2FSN3</accession>
<keyword evidence="1" id="KW-1133">Transmembrane helix</keyword>
<dbReference type="RefSeq" id="WP_194258188.1">
    <property type="nucleotide sequence ID" value="NZ_JABCQN010000008.1"/>
</dbReference>
<gene>
    <name evidence="2" type="ORF">HKD32_13135</name>
</gene>
<dbReference type="GeneID" id="81475644"/>
<protein>
    <submittedName>
        <fullName evidence="2">Uncharacterized protein</fullName>
    </submittedName>
</protein>
<dbReference type="EMBL" id="JABCQN010000008">
    <property type="protein sequence ID" value="MBF0871783.1"/>
    <property type="molecule type" value="Genomic_DNA"/>
</dbReference>
<name>A0A9Q2FSN3_GLUJA</name>
<dbReference type="AlphaFoldDB" id="A0A9Q2FSN3"/>
<keyword evidence="1" id="KW-0472">Membrane</keyword>
<evidence type="ECO:0000313" key="2">
    <source>
        <dbReference type="EMBL" id="MBF0871783.1"/>
    </source>
</evidence>
<evidence type="ECO:0000313" key="3">
    <source>
        <dbReference type="Proteomes" id="UP000661006"/>
    </source>
</evidence>
<sequence length="108" mass="11555">MNTSVPVTAAGVAVVSMARVVMVLLLLGLGFRVAGAPRFTLDRARGQRPQATARRKRQPDIKAILGNLLCLPIRSRRCGRSTVTGLHASVIDGTFAPMGLCENRQLMG</sequence>
<evidence type="ECO:0000256" key="1">
    <source>
        <dbReference type="SAM" id="Phobius"/>
    </source>
</evidence>
<feature type="transmembrane region" description="Helical" evidence="1">
    <location>
        <begin position="12"/>
        <end position="35"/>
    </location>
</feature>
<comment type="caution">
    <text evidence="2">The sequence shown here is derived from an EMBL/GenBank/DDBJ whole genome shotgun (WGS) entry which is preliminary data.</text>
</comment>
<proteinExistence type="predicted"/>
<organism evidence="2 3">
    <name type="scientific">Gluconobacter japonicus</name>
    <dbReference type="NCBI Taxonomy" id="376620"/>
    <lineage>
        <taxon>Bacteria</taxon>
        <taxon>Pseudomonadati</taxon>
        <taxon>Pseudomonadota</taxon>
        <taxon>Alphaproteobacteria</taxon>
        <taxon>Acetobacterales</taxon>
        <taxon>Acetobacteraceae</taxon>
        <taxon>Gluconobacter</taxon>
    </lineage>
</organism>